<dbReference type="InterPro" id="IPR003721">
    <property type="entry name" value="Pantoate_ligase"/>
</dbReference>
<dbReference type="CDD" id="cd00560">
    <property type="entry name" value="PanC"/>
    <property type="match status" value="1"/>
</dbReference>
<dbReference type="Proteomes" id="UP000447434">
    <property type="component" value="Chromosome 19"/>
</dbReference>
<evidence type="ECO:0000256" key="1">
    <source>
        <dbReference type="ARBA" id="ARBA00004496"/>
    </source>
</evidence>
<evidence type="ECO:0000256" key="5">
    <source>
        <dbReference type="ARBA" id="ARBA00012219"/>
    </source>
</evidence>
<dbReference type="Gene3D" id="3.30.1300.10">
    <property type="entry name" value="Pantoate-beta-alanine ligase, C-terminal domain"/>
    <property type="match status" value="1"/>
</dbReference>
<comment type="similarity">
    <text evidence="3">Belongs to the pantothenate synthetase family.</text>
</comment>
<evidence type="ECO:0000256" key="14">
    <source>
        <dbReference type="ARBA" id="ARBA00048258"/>
    </source>
</evidence>
<proteinExistence type="inferred from homology"/>
<keyword evidence="16" id="KW-1185">Reference proteome</keyword>
<evidence type="ECO:0000256" key="7">
    <source>
        <dbReference type="ARBA" id="ARBA00022490"/>
    </source>
</evidence>
<comment type="caution">
    <text evidence="15">The sequence shown here is derived from an EMBL/GenBank/DDBJ whole genome shotgun (WGS) entry which is preliminary data.</text>
</comment>
<dbReference type="FunFam" id="3.40.50.620:FF:000160">
    <property type="entry name" value="Pantoate--beta-alanine ligase"/>
    <property type="match status" value="1"/>
</dbReference>
<protein>
    <recommendedName>
        <fullName evidence="6">Pantoate--beta-alanine ligase</fullName>
        <ecNumber evidence="5">6.3.2.1</ecNumber>
    </recommendedName>
    <alternativeName>
        <fullName evidence="13">Pantoate-activating enzyme</fullName>
    </alternativeName>
    <alternativeName>
        <fullName evidence="12">Pantothenate synthetase</fullName>
    </alternativeName>
</protein>
<keyword evidence="11" id="KW-0067">ATP-binding</keyword>
<evidence type="ECO:0000256" key="4">
    <source>
        <dbReference type="ARBA" id="ARBA00011738"/>
    </source>
</evidence>
<dbReference type="Pfam" id="PF02569">
    <property type="entry name" value="Pantoate_ligase"/>
    <property type="match status" value="1"/>
</dbReference>
<evidence type="ECO:0000256" key="13">
    <source>
        <dbReference type="ARBA" id="ARBA00032806"/>
    </source>
</evidence>
<evidence type="ECO:0000256" key="10">
    <source>
        <dbReference type="ARBA" id="ARBA00022741"/>
    </source>
</evidence>
<dbReference type="SUPFAM" id="SSF52374">
    <property type="entry name" value="Nucleotidylyl transferase"/>
    <property type="match status" value="1"/>
</dbReference>
<dbReference type="NCBIfam" id="TIGR00018">
    <property type="entry name" value="panC"/>
    <property type="match status" value="1"/>
</dbReference>
<reference evidence="16" key="1">
    <citation type="journal article" date="2020" name="Nat. Commun.">
        <title>Genome sequence of the cluster root forming white lupin.</title>
        <authorList>
            <person name="Hufnagel B."/>
            <person name="Marques A."/>
            <person name="Soriano A."/>
            <person name="Marques L."/>
            <person name="Divol F."/>
            <person name="Doumas P."/>
            <person name="Sallet E."/>
            <person name="Mancinotti D."/>
            <person name="Carrere S."/>
            <person name="Marande W."/>
            <person name="Arribat S."/>
            <person name="Keller J."/>
            <person name="Huneau C."/>
            <person name="Blein T."/>
            <person name="Aime D."/>
            <person name="Laguerre M."/>
            <person name="Taylor J."/>
            <person name="Schubert V."/>
            <person name="Nelson M."/>
            <person name="Geu-Flores F."/>
            <person name="Crespi M."/>
            <person name="Gallardo-Guerrero K."/>
            <person name="Delaux P.-M."/>
            <person name="Salse J."/>
            <person name="Berges H."/>
            <person name="Guyot R."/>
            <person name="Gouzy J."/>
            <person name="Peret B."/>
        </authorList>
    </citation>
    <scope>NUCLEOTIDE SEQUENCE [LARGE SCALE GENOMIC DNA]</scope>
    <source>
        <strain evidence="16">cv. Amiga</strain>
    </source>
</reference>
<dbReference type="AlphaFoldDB" id="A0A6A5NHK0"/>
<dbReference type="GO" id="GO:0015940">
    <property type="term" value="P:pantothenate biosynthetic process"/>
    <property type="evidence" value="ECO:0007669"/>
    <property type="project" value="UniProtKB-UniPathway"/>
</dbReference>
<dbReference type="InterPro" id="IPR042176">
    <property type="entry name" value="Pantoate_ligase_C"/>
</dbReference>
<keyword evidence="7" id="KW-0963">Cytoplasm</keyword>
<dbReference type="PANTHER" id="PTHR21299">
    <property type="entry name" value="CYTIDYLATE KINASE/PANTOATE-BETA-ALANINE LIGASE"/>
    <property type="match status" value="1"/>
</dbReference>
<keyword evidence="8 15" id="KW-0436">Ligase</keyword>
<evidence type="ECO:0000313" key="15">
    <source>
        <dbReference type="EMBL" id="KAE9592089.1"/>
    </source>
</evidence>
<comment type="subcellular location">
    <subcellularLocation>
        <location evidence="1">Cytoplasm</location>
    </subcellularLocation>
</comment>
<evidence type="ECO:0000256" key="8">
    <source>
        <dbReference type="ARBA" id="ARBA00022598"/>
    </source>
</evidence>
<dbReference type="Gene3D" id="3.40.50.620">
    <property type="entry name" value="HUPs"/>
    <property type="match status" value="1"/>
</dbReference>
<dbReference type="EC" id="6.3.2.1" evidence="5"/>
<organism evidence="15 16">
    <name type="scientific">Lupinus albus</name>
    <name type="common">White lupine</name>
    <name type="synonym">Lupinus termis</name>
    <dbReference type="NCBI Taxonomy" id="3870"/>
    <lineage>
        <taxon>Eukaryota</taxon>
        <taxon>Viridiplantae</taxon>
        <taxon>Streptophyta</taxon>
        <taxon>Embryophyta</taxon>
        <taxon>Tracheophyta</taxon>
        <taxon>Spermatophyta</taxon>
        <taxon>Magnoliopsida</taxon>
        <taxon>eudicotyledons</taxon>
        <taxon>Gunneridae</taxon>
        <taxon>Pentapetalae</taxon>
        <taxon>rosids</taxon>
        <taxon>fabids</taxon>
        <taxon>Fabales</taxon>
        <taxon>Fabaceae</taxon>
        <taxon>Papilionoideae</taxon>
        <taxon>50 kb inversion clade</taxon>
        <taxon>genistoids sensu lato</taxon>
        <taxon>core genistoids</taxon>
        <taxon>Genisteae</taxon>
        <taxon>Lupinus</taxon>
    </lineage>
</organism>
<evidence type="ECO:0000256" key="12">
    <source>
        <dbReference type="ARBA" id="ARBA00029902"/>
    </source>
</evidence>
<dbReference type="FunFam" id="3.30.1300.10:FF:000001">
    <property type="entry name" value="Pantothenate synthetase"/>
    <property type="match status" value="1"/>
</dbReference>
<evidence type="ECO:0000256" key="3">
    <source>
        <dbReference type="ARBA" id="ARBA00009256"/>
    </source>
</evidence>
<dbReference type="InterPro" id="IPR014729">
    <property type="entry name" value="Rossmann-like_a/b/a_fold"/>
</dbReference>
<evidence type="ECO:0000256" key="11">
    <source>
        <dbReference type="ARBA" id="ARBA00022840"/>
    </source>
</evidence>
<dbReference type="OrthoDB" id="2020436at2759"/>
<comment type="pathway">
    <text evidence="2">Cofactor biosynthesis; (R)-pantothenate biosynthesis; (R)-pantothenate from (R)-pantoate and beta-alanine: step 1/1.</text>
</comment>
<evidence type="ECO:0000256" key="6">
    <source>
        <dbReference type="ARBA" id="ARBA00015647"/>
    </source>
</evidence>
<keyword evidence="10" id="KW-0547">Nucleotide-binding</keyword>
<comment type="catalytic activity">
    <reaction evidence="14">
        <text>(R)-pantoate + beta-alanine + ATP = (R)-pantothenate + AMP + diphosphate + H(+)</text>
        <dbReference type="Rhea" id="RHEA:10912"/>
        <dbReference type="ChEBI" id="CHEBI:15378"/>
        <dbReference type="ChEBI" id="CHEBI:15980"/>
        <dbReference type="ChEBI" id="CHEBI:29032"/>
        <dbReference type="ChEBI" id="CHEBI:30616"/>
        <dbReference type="ChEBI" id="CHEBI:33019"/>
        <dbReference type="ChEBI" id="CHEBI:57966"/>
        <dbReference type="ChEBI" id="CHEBI:456215"/>
        <dbReference type="EC" id="6.3.2.1"/>
    </reaction>
</comment>
<comment type="subunit">
    <text evidence="4">Homodimer.</text>
</comment>
<keyword evidence="9" id="KW-0566">Pantothenate biosynthesis</keyword>
<sequence length="307" mass="34490">MALHKEPKVITDKDEMRKWSRTMRSQGKIIALVPTMGYLHQGHLSLVKEAHKHAHVIALSIYVNPSQFSPNEDLSTYPSDFHGDIQKLMSFPSAVDVVFHPYNLYDYGNGSKENFDDGVVSCIENSGLGHETWVRVQKLEKGLCGLSRPVFFRGVATIVTKLFNIVEPDVAVFGKKDYQQWRVIQRMVRDLDFSIKVIGSEVVRDSDGLAMSSRNVHLSPEEREKALSINKSLLKAKSAAEDGQVDCEKLRNLVIQCIAEAGGKIDYAEIVDQESLEKVETIKNPVVFCIAALFGKVRLIDNMEIKL</sequence>
<evidence type="ECO:0000313" key="16">
    <source>
        <dbReference type="Proteomes" id="UP000447434"/>
    </source>
</evidence>
<dbReference type="UniPathway" id="UPA00028">
    <property type="reaction ID" value="UER00005"/>
</dbReference>
<accession>A0A6A5NHK0</accession>
<gene>
    <name evidence="15" type="ORF">Lalb_Chr19g0125551</name>
</gene>
<dbReference type="EMBL" id="WOCE01000019">
    <property type="protein sequence ID" value="KAE9592089.1"/>
    <property type="molecule type" value="Genomic_DNA"/>
</dbReference>
<dbReference type="PANTHER" id="PTHR21299:SF1">
    <property type="entry name" value="PANTOATE--BETA-ALANINE LIGASE"/>
    <property type="match status" value="1"/>
</dbReference>
<name>A0A6A5NHK0_LUPAL</name>
<evidence type="ECO:0000256" key="9">
    <source>
        <dbReference type="ARBA" id="ARBA00022655"/>
    </source>
</evidence>
<dbReference type="GO" id="GO:0004592">
    <property type="term" value="F:pantoate-beta-alanine ligase activity"/>
    <property type="evidence" value="ECO:0007669"/>
    <property type="project" value="UniProtKB-EC"/>
</dbReference>
<dbReference type="HAMAP" id="MF_00158">
    <property type="entry name" value="PanC"/>
    <property type="match status" value="1"/>
</dbReference>
<dbReference type="GO" id="GO:0005829">
    <property type="term" value="C:cytosol"/>
    <property type="evidence" value="ECO:0007669"/>
    <property type="project" value="TreeGrafter"/>
</dbReference>
<evidence type="ECO:0000256" key="2">
    <source>
        <dbReference type="ARBA" id="ARBA00004990"/>
    </source>
</evidence>
<dbReference type="GO" id="GO:0005524">
    <property type="term" value="F:ATP binding"/>
    <property type="evidence" value="ECO:0007669"/>
    <property type="project" value="UniProtKB-KW"/>
</dbReference>